<dbReference type="AlphaFoldDB" id="A0A1B6F8Z4"/>
<evidence type="ECO:0000256" key="5">
    <source>
        <dbReference type="ARBA" id="ARBA00022824"/>
    </source>
</evidence>
<gene>
    <name evidence="7" type="ORF">g.49905</name>
</gene>
<evidence type="ECO:0000313" key="7">
    <source>
        <dbReference type="EMBL" id="JAS46574.1"/>
    </source>
</evidence>
<organism evidence="7">
    <name type="scientific">Cuerna arida</name>
    <dbReference type="NCBI Taxonomy" id="1464854"/>
    <lineage>
        <taxon>Eukaryota</taxon>
        <taxon>Metazoa</taxon>
        <taxon>Ecdysozoa</taxon>
        <taxon>Arthropoda</taxon>
        <taxon>Hexapoda</taxon>
        <taxon>Insecta</taxon>
        <taxon>Pterygota</taxon>
        <taxon>Neoptera</taxon>
        <taxon>Paraneoptera</taxon>
        <taxon>Hemiptera</taxon>
        <taxon>Auchenorrhyncha</taxon>
        <taxon>Membracoidea</taxon>
        <taxon>Cicadellidae</taxon>
        <taxon>Cicadellinae</taxon>
        <taxon>Proconiini</taxon>
        <taxon>Cuerna</taxon>
    </lineage>
</organism>
<keyword evidence="4" id="KW-0732">Signal</keyword>
<evidence type="ECO:0008006" key="8">
    <source>
        <dbReference type="Google" id="ProtNLM"/>
    </source>
</evidence>
<accession>A0A1B6F8Z4</accession>
<dbReference type="EMBL" id="GECZ01023195">
    <property type="protein sequence ID" value="JAS46574.1"/>
    <property type="molecule type" value="Transcribed_RNA"/>
</dbReference>
<evidence type="ECO:0000256" key="1">
    <source>
        <dbReference type="ARBA" id="ARBA00004240"/>
    </source>
</evidence>
<sequence length="104" mass="11842">YIIKLKLISIEIRMAWLQMVLVLIALKCVIAGTNINYDSEADLYKLLDQWKTEDDLPDDDVELSTSAPIDFSQIKSENPEDFLMMSKKGKTLMTFVNVNGNPTK</sequence>
<dbReference type="PANTHER" id="PTHR17600:SF2">
    <property type="entry name" value="LRP CHAPERONE MESD"/>
    <property type="match status" value="1"/>
</dbReference>
<comment type="subcellular location">
    <subcellularLocation>
        <location evidence="1">Endoplasmic reticulum</location>
    </subcellularLocation>
</comment>
<evidence type="ECO:0000256" key="3">
    <source>
        <dbReference type="ARBA" id="ARBA00022687"/>
    </source>
</evidence>
<proteinExistence type="inferred from homology"/>
<dbReference type="Gene3D" id="3.30.70.260">
    <property type="match status" value="1"/>
</dbReference>
<evidence type="ECO:0000256" key="4">
    <source>
        <dbReference type="ARBA" id="ARBA00022729"/>
    </source>
</evidence>
<name>A0A1B6F8Z4_9HEMI</name>
<keyword evidence="6" id="KW-0143">Chaperone</keyword>
<dbReference type="GO" id="GO:0005783">
    <property type="term" value="C:endoplasmic reticulum"/>
    <property type="evidence" value="ECO:0007669"/>
    <property type="project" value="UniProtKB-SubCell"/>
</dbReference>
<evidence type="ECO:0000256" key="6">
    <source>
        <dbReference type="ARBA" id="ARBA00023186"/>
    </source>
</evidence>
<keyword evidence="3" id="KW-0879">Wnt signaling pathway</keyword>
<dbReference type="Pfam" id="PF10185">
    <property type="entry name" value="Mesd"/>
    <property type="match status" value="1"/>
</dbReference>
<feature type="non-terminal residue" evidence="7">
    <location>
        <position position="104"/>
    </location>
</feature>
<protein>
    <recommendedName>
        <fullName evidence="8">Mesoderm development candidate 2</fullName>
    </recommendedName>
</protein>
<dbReference type="PANTHER" id="PTHR17600">
    <property type="entry name" value="MESODERM DEVELOPMENT CANDIDATE 2"/>
    <property type="match status" value="1"/>
</dbReference>
<evidence type="ECO:0000256" key="2">
    <source>
        <dbReference type="ARBA" id="ARBA00011068"/>
    </source>
</evidence>
<comment type="similarity">
    <text evidence="2">Belongs to the MESD family.</text>
</comment>
<keyword evidence="5" id="KW-0256">Endoplasmic reticulum</keyword>
<reference evidence="7" key="1">
    <citation type="submission" date="2015-11" db="EMBL/GenBank/DDBJ databases">
        <title>De novo transcriptome assembly of four potential Pierce s Disease insect vectors from Arizona vineyards.</title>
        <authorList>
            <person name="Tassone E.E."/>
        </authorList>
    </citation>
    <scope>NUCLEOTIDE SEQUENCE</scope>
</reference>
<dbReference type="GO" id="GO:0016055">
    <property type="term" value="P:Wnt signaling pathway"/>
    <property type="evidence" value="ECO:0007669"/>
    <property type="project" value="UniProtKB-KW"/>
</dbReference>
<dbReference type="InterPro" id="IPR019330">
    <property type="entry name" value="MESD"/>
</dbReference>
<feature type="non-terminal residue" evidence="7">
    <location>
        <position position="1"/>
    </location>
</feature>
<dbReference type="GO" id="GO:0006457">
    <property type="term" value="P:protein folding"/>
    <property type="evidence" value="ECO:0007669"/>
    <property type="project" value="InterPro"/>
</dbReference>